<proteinExistence type="inferred from homology"/>
<protein>
    <submittedName>
        <fullName evidence="10">ABC transporter permease subunit</fullName>
    </submittedName>
    <submittedName>
        <fullName evidence="11">Glutamine ABC transporter permease</fullName>
    </submittedName>
</protein>
<feature type="transmembrane region" description="Helical" evidence="8">
    <location>
        <begin position="50"/>
        <end position="75"/>
    </location>
</feature>
<dbReference type="EMBL" id="WOAA01000002">
    <property type="protein sequence ID" value="MUG65312.1"/>
    <property type="molecule type" value="Genomic_DNA"/>
</dbReference>
<evidence type="ECO:0000313" key="12">
    <source>
        <dbReference type="Proteomes" id="UP000215596"/>
    </source>
</evidence>
<accession>A0A268EYF9</accession>
<keyword evidence="5" id="KW-0029">Amino-acid transport</keyword>
<dbReference type="FunFam" id="1.10.3720.10:FF:000033">
    <property type="entry name" value="Polar amino acid ABC transporter permease"/>
    <property type="match status" value="1"/>
</dbReference>
<evidence type="ECO:0000256" key="4">
    <source>
        <dbReference type="ARBA" id="ARBA00022692"/>
    </source>
</evidence>
<dbReference type="AlphaFoldDB" id="A0A268EYF9"/>
<dbReference type="PANTHER" id="PTHR30614">
    <property type="entry name" value="MEMBRANE COMPONENT OF AMINO ACID ABC TRANSPORTER"/>
    <property type="match status" value="1"/>
</dbReference>
<evidence type="ECO:0000256" key="5">
    <source>
        <dbReference type="ARBA" id="ARBA00022970"/>
    </source>
</evidence>
<reference evidence="10 13" key="2">
    <citation type="submission" date="2019-11" db="EMBL/GenBank/DDBJ databases">
        <title>Draft genome sequences of five Paenibacillus species of dairy origin.</title>
        <authorList>
            <person name="Olajide A.M."/>
            <person name="Chen S."/>
            <person name="Lapointe G."/>
        </authorList>
    </citation>
    <scope>NUCLEOTIDE SEQUENCE [LARGE SCALE GENOMIC DNA]</scope>
    <source>
        <strain evidence="10 13">3CS1</strain>
    </source>
</reference>
<gene>
    <name evidence="11" type="ORF">CHH67_07365</name>
    <name evidence="10" type="ORF">GNP94_04735</name>
</gene>
<evidence type="ECO:0000256" key="7">
    <source>
        <dbReference type="ARBA" id="ARBA00023136"/>
    </source>
</evidence>
<comment type="subcellular location">
    <subcellularLocation>
        <location evidence="1 8">Cell membrane</location>
        <topology evidence="1 8">Multi-pass membrane protein</topology>
    </subcellularLocation>
</comment>
<feature type="transmembrane region" description="Helical" evidence="8">
    <location>
        <begin position="87"/>
        <end position="107"/>
    </location>
</feature>
<evidence type="ECO:0000259" key="9">
    <source>
        <dbReference type="PROSITE" id="PS50928"/>
    </source>
</evidence>
<dbReference type="OrthoDB" id="9805999at2"/>
<dbReference type="PROSITE" id="PS50928">
    <property type="entry name" value="ABC_TM1"/>
    <property type="match status" value="1"/>
</dbReference>
<evidence type="ECO:0000256" key="6">
    <source>
        <dbReference type="ARBA" id="ARBA00022989"/>
    </source>
</evidence>
<feature type="domain" description="ABC transmembrane type-1" evidence="9">
    <location>
        <begin position="19"/>
        <end position="208"/>
    </location>
</feature>
<organism evidence="11 12">
    <name type="scientific">Paenibacillus campinasensis</name>
    <dbReference type="NCBI Taxonomy" id="66347"/>
    <lineage>
        <taxon>Bacteria</taxon>
        <taxon>Bacillati</taxon>
        <taxon>Bacillota</taxon>
        <taxon>Bacilli</taxon>
        <taxon>Bacillales</taxon>
        <taxon>Paenibacillaceae</taxon>
        <taxon>Paenibacillus</taxon>
    </lineage>
</organism>
<keyword evidence="4 8" id="KW-0812">Transmembrane</keyword>
<dbReference type="NCBIfam" id="TIGR01726">
    <property type="entry name" value="HEQRo_perm_3TM"/>
    <property type="match status" value="1"/>
</dbReference>
<keyword evidence="6 8" id="KW-1133">Transmembrane helix</keyword>
<evidence type="ECO:0000313" key="13">
    <source>
        <dbReference type="Proteomes" id="UP000435177"/>
    </source>
</evidence>
<dbReference type="Gene3D" id="1.10.3720.10">
    <property type="entry name" value="MetI-like"/>
    <property type="match status" value="1"/>
</dbReference>
<dbReference type="GO" id="GO:0043190">
    <property type="term" value="C:ATP-binding cassette (ABC) transporter complex"/>
    <property type="evidence" value="ECO:0007669"/>
    <property type="project" value="InterPro"/>
</dbReference>
<feature type="transmembrane region" description="Helical" evidence="8">
    <location>
        <begin position="153"/>
        <end position="171"/>
    </location>
</feature>
<comment type="caution">
    <text evidence="11">The sequence shown here is derived from an EMBL/GenBank/DDBJ whole genome shotgun (WGS) entry which is preliminary data.</text>
</comment>
<feature type="transmembrane region" description="Helical" evidence="8">
    <location>
        <begin position="183"/>
        <end position="204"/>
    </location>
</feature>
<evidence type="ECO:0000256" key="8">
    <source>
        <dbReference type="RuleBase" id="RU363032"/>
    </source>
</evidence>
<evidence type="ECO:0000313" key="11">
    <source>
        <dbReference type="EMBL" id="PAD78157.1"/>
    </source>
</evidence>
<feature type="transmembrane region" description="Helical" evidence="8">
    <location>
        <begin position="20"/>
        <end position="43"/>
    </location>
</feature>
<dbReference type="SUPFAM" id="SSF161098">
    <property type="entry name" value="MetI-like"/>
    <property type="match status" value="1"/>
</dbReference>
<name>A0A268EYF9_9BACL</name>
<dbReference type="Proteomes" id="UP000435177">
    <property type="component" value="Unassembled WGS sequence"/>
</dbReference>
<evidence type="ECO:0000256" key="3">
    <source>
        <dbReference type="ARBA" id="ARBA00022475"/>
    </source>
</evidence>
<dbReference type="InterPro" id="IPR043429">
    <property type="entry name" value="ArtM/GltK/GlnP/TcyL/YhdX-like"/>
</dbReference>
<dbReference type="InterPro" id="IPR035906">
    <property type="entry name" value="MetI-like_sf"/>
</dbReference>
<keyword evidence="3" id="KW-1003">Cell membrane</keyword>
<dbReference type="InterPro" id="IPR000515">
    <property type="entry name" value="MetI-like"/>
</dbReference>
<evidence type="ECO:0000256" key="1">
    <source>
        <dbReference type="ARBA" id="ARBA00004651"/>
    </source>
</evidence>
<dbReference type="EMBL" id="NPBY01000025">
    <property type="protein sequence ID" value="PAD78157.1"/>
    <property type="molecule type" value="Genomic_DNA"/>
</dbReference>
<evidence type="ECO:0000313" key="10">
    <source>
        <dbReference type="EMBL" id="MUG65312.1"/>
    </source>
</evidence>
<dbReference type="GO" id="GO:0022857">
    <property type="term" value="F:transmembrane transporter activity"/>
    <property type="evidence" value="ECO:0007669"/>
    <property type="project" value="InterPro"/>
</dbReference>
<dbReference type="Pfam" id="PF00528">
    <property type="entry name" value="BPD_transp_1"/>
    <property type="match status" value="1"/>
</dbReference>
<keyword evidence="7 8" id="KW-0472">Membrane</keyword>
<dbReference type="RefSeq" id="WP_095264526.1">
    <property type="nucleotide sequence ID" value="NZ_NPBY01000025.1"/>
</dbReference>
<keyword evidence="13" id="KW-1185">Reference proteome</keyword>
<dbReference type="Proteomes" id="UP000215596">
    <property type="component" value="Unassembled WGS sequence"/>
</dbReference>
<dbReference type="PANTHER" id="PTHR30614:SF41">
    <property type="entry name" value="INNER MEMBRANE AMINO-ACID ABC TRANSPORTER PERMEASE PROTEIN YHDY"/>
    <property type="match status" value="1"/>
</dbReference>
<comment type="similarity">
    <text evidence="8">Belongs to the binding-protein-dependent transport system permease family.</text>
</comment>
<keyword evidence="2 8" id="KW-0813">Transport</keyword>
<dbReference type="CDD" id="cd06261">
    <property type="entry name" value="TM_PBP2"/>
    <property type="match status" value="1"/>
</dbReference>
<evidence type="ECO:0000256" key="2">
    <source>
        <dbReference type="ARBA" id="ARBA00022448"/>
    </source>
</evidence>
<dbReference type="InterPro" id="IPR010065">
    <property type="entry name" value="AA_ABC_transptr_permease_3TM"/>
</dbReference>
<reference evidence="11 12" key="1">
    <citation type="submission" date="2017-07" db="EMBL/GenBank/DDBJ databases">
        <title>Isolation and whole genome analysis of endospore-forming bacteria from heroin.</title>
        <authorList>
            <person name="Kalinowski J."/>
            <person name="Ahrens B."/>
            <person name="Al-Dilaimi A."/>
            <person name="Winkler A."/>
            <person name="Wibberg D."/>
            <person name="Schleenbecker U."/>
            <person name="Ruckert C."/>
            <person name="Wolfel R."/>
            <person name="Grass G."/>
        </authorList>
    </citation>
    <scope>NUCLEOTIDE SEQUENCE [LARGE SCALE GENOMIC DNA]</scope>
    <source>
        <strain evidence="11 12">7537-G1</strain>
    </source>
</reference>
<sequence length="216" mass="23735">MDFAGAYSWPNLRFLLQGFWMTLQVAGLAIVFSFILGVVLGTIRYARIPVLSTVIAFIVDTIRNLPLLLIIFFIGIVLPQTGLRLPVFWAAVVGLSIFEGAMIAEIVRSGLSSVDKGQVEAARASGLSYMQTLRHIILPLGLRRMSPPMVSQFIALIKDTSLAVIISLPELMRNVQVLSGSSFAYVIPALIFASLLYFTVNYSLSLVAKRLEARQT</sequence>
<dbReference type="GO" id="GO:0006865">
    <property type="term" value="P:amino acid transport"/>
    <property type="evidence" value="ECO:0007669"/>
    <property type="project" value="UniProtKB-KW"/>
</dbReference>